<dbReference type="Proteomes" id="UP000295414">
    <property type="component" value="Unassembled WGS sequence"/>
</dbReference>
<organism evidence="1 2">
    <name type="scientific">Thermomonas haemolytica</name>
    <dbReference type="NCBI Taxonomy" id="141949"/>
    <lineage>
        <taxon>Bacteria</taxon>
        <taxon>Pseudomonadati</taxon>
        <taxon>Pseudomonadota</taxon>
        <taxon>Gammaproteobacteria</taxon>
        <taxon>Lysobacterales</taxon>
        <taxon>Lysobacteraceae</taxon>
        <taxon>Thermomonas</taxon>
    </lineage>
</organism>
<sequence>MSNENPAGQASAGLPSTSLKSVTLLLGSPFSGSSLLGQSLNDIQGIAYAGEIDNMHRFAFPLHRESNHYRSRCAICITHDPYDCPIYPLDPQPLGDPESVTIDAYLEVLSRFNEPFVVDGSKNVDWLWYLNARGLLDVLPTRVIVVTRSVWAFAASQFRAGNTNIYQSAEGWRNIYRHALRTVSVLAPPSLLIRHEDFVSNMDKWLSRAAWFVSDRPHNIFEPKPLHCIGGNPSAYAIREEFDKQGHLRVVPDHERPVSMEKLSFFGASEAPRSQPIERWGHLIDRQQAKNILGIPGIMDTMLDLGYDPLGMLEEHAAWLALGRQGT</sequence>
<dbReference type="EMBL" id="SMAP01000006">
    <property type="protein sequence ID" value="TCT23281.1"/>
    <property type="molecule type" value="Genomic_DNA"/>
</dbReference>
<protein>
    <recommendedName>
        <fullName evidence="3">Sulfotransferase family protein</fullName>
    </recommendedName>
</protein>
<evidence type="ECO:0000313" key="2">
    <source>
        <dbReference type="Proteomes" id="UP000295414"/>
    </source>
</evidence>
<dbReference type="SUPFAM" id="SSF52540">
    <property type="entry name" value="P-loop containing nucleoside triphosphate hydrolases"/>
    <property type="match status" value="1"/>
</dbReference>
<dbReference type="RefSeq" id="WP_132982872.1">
    <property type="nucleotide sequence ID" value="NZ_MSZW01000007.1"/>
</dbReference>
<name>A0A4R3N4U5_9GAMM</name>
<dbReference type="AlphaFoldDB" id="A0A4R3N4U5"/>
<evidence type="ECO:0000313" key="1">
    <source>
        <dbReference type="EMBL" id="TCT23281.1"/>
    </source>
</evidence>
<dbReference type="InterPro" id="IPR027417">
    <property type="entry name" value="P-loop_NTPase"/>
</dbReference>
<proteinExistence type="predicted"/>
<reference evidence="1 2" key="1">
    <citation type="submission" date="2019-03" db="EMBL/GenBank/DDBJ databases">
        <title>Genomic Encyclopedia of Type Strains, Phase IV (KMG-IV): sequencing the most valuable type-strain genomes for metagenomic binning, comparative biology and taxonomic classification.</title>
        <authorList>
            <person name="Goeker M."/>
        </authorList>
    </citation>
    <scope>NUCLEOTIDE SEQUENCE [LARGE SCALE GENOMIC DNA]</scope>
    <source>
        <strain evidence="1 2">DSM 13605</strain>
    </source>
</reference>
<keyword evidence="2" id="KW-1185">Reference proteome</keyword>
<comment type="caution">
    <text evidence="1">The sequence shown here is derived from an EMBL/GenBank/DDBJ whole genome shotgun (WGS) entry which is preliminary data.</text>
</comment>
<gene>
    <name evidence="1" type="ORF">EDC34_106101</name>
</gene>
<dbReference type="Gene3D" id="3.40.50.300">
    <property type="entry name" value="P-loop containing nucleotide triphosphate hydrolases"/>
    <property type="match status" value="1"/>
</dbReference>
<accession>A0A4R3N4U5</accession>
<evidence type="ECO:0008006" key="3">
    <source>
        <dbReference type="Google" id="ProtNLM"/>
    </source>
</evidence>